<evidence type="ECO:0000256" key="1">
    <source>
        <dbReference type="SAM" id="MobiDB-lite"/>
    </source>
</evidence>
<dbReference type="Proteomes" id="UP001200741">
    <property type="component" value="Unassembled WGS sequence"/>
</dbReference>
<dbReference type="RefSeq" id="WP_233375242.1">
    <property type="nucleotide sequence ID" value="NZ_JAJTWU010000013.1"/>
</dbReference>
<name>A0ABS8XZ14_9BURK</name>
<gene>
    <name evidence="2" type="ORF">LXT13_26050</name>
</gene>
<dbReference type="EMBL" id="JAJTWU010000013">
    <property type="protein sequence ID" value="MCE4557859.1"/>
    <property type="molecule type" value="Genomic_DNA"/>
</dbReference>
<organism evidence="2 3">
    <name type="scientific">Pelomonas cellulosilytica</name>
    <dbReference type="NCBI Taxonomy" id="2906762"/>
    <lineage>
        <taxon>Bacteria</taxon>
        <taxon>Pseudomonadati</taxon>
        <taxon>Pseudomonadota</taxon>
        <taxon>Betaproteobacteria</taxon>
        <taxon>Burkholderiales</taxon>
        <taxon>Sphaerotilaceae</taxon>
        <taxon>Roseateles</taxon>
    </lineage>
</organism>
<evidence type="ECO:0000313" key="3">
    <source>
        <dbReference type="Proteomes" id="UP001200741"/>
    </source>
</evidence>
<proteinExistence type="predicted"/>
<keyword evidence="3" id="KW-1185">Reference proteome</keyword>
<accession>A0ABS8XZ14</accession>
<dbReference type="InterPro" id="IPR029033">
    <property type="entry name" value="His_PPase_superfam"/>
</dbReference>
<comment type="caution">
    <text evidence="2">The sequence shown here is derived from an EMBL/GenBank/DDBJ whole genome shotgun (WGS) entry which is preliminary data.</text>
</comment>
<feature type="region of interest" description="Disordered" evidence="1">
    <location>
        <begin position="1"/>
        <end position="22"/>
    </location>
</feature>
<reference evidence="2 3" key="1">
    <citation type="submission" date="2021-12" db="EMBL/GenBank/DDBJ databases">
        <title>Genome seq of P8.</title>
        <authorList>
            <person name="Seo T."/>
        </authorList>
    </citation>
    <scope>NUCLEOTIDE SEQUENCE [LARGE SCALE GENOMIC DNA]</scope>
    <source>
        <strain evidence="2 3">P8</strain>
    </source>
</reference>
<evidence type="ECO:0000313" key="2">
    <source>
        <dbReference type="EMBL" id="MCE4557859.1"/>
    </source>
</evidence>
<sequence>MSALSLAPLGAQAGQDLGSKTPYAPRQDAARYEMAPAGYAPVAVQLVAGHGSRGCAWR</sequence>
<protein>
    <submittedName>
        <fullName evidence="2">Uncharacterized protein</fullName>
    </submittedName>
</protein>
<dbReference type="Gene3D" id="3.40.50.1240">
    <property type="entry name" value="Phosphoglycerate mutase-like"/>
    <property type="match status" value="1"/>
</dbReference>